<evidence type="ECO:0000313" key="2">
    <source>
        <dbReference type="EMBL" id="KAF4688159.1"/>
    </source>
</evidence>
<organism evidence="2 3">
    <name type="scientific">Perkinsus olseni</name>
    <name type="common">Perkinsus atlanticus</name>
    <dbReference type="NCBI Taxonomy" id="32597"/>
    <lineage>
        <taxon>Eukaryota</taxon>
        <taxon>Sar</taxon>
        <taxon>Alveolata</taxon>
        <taxon>Perkinsozoa</taxon>
        <taxon>Perkinsea</taxon>
        <taxon>Perkinsida</taxon>
        <taxon>Perkinsidae</taxon>
        <taxon>Perkinsus</taxon>
    </lineage>
</organism>
<sequence>MVLKPTSLPAEGASNHIQRRSFVELPGTKDSPLVKTINDDTEGRIPGLNRVFSSIANQVRCPLLCQDALPTVMYGLNFIGEIAQRYVFVIPRRSIVDSRDPVESFEDHVDRHSDTRPPWCEPPRRLSTERHSAPRRRPCLDRSVVLQFQPTREGVEKQEDAGRRPRSTRSIDGDTMEWPSEVDHERRESLTDTMRLTATQRLGHQTKERSRESIEAVDLLDVPEVEVTLASNISLRSSRPRHLVSSSGRMSRHLALKSEVPMVDRSRRHRGSQLQFFLGRLRPNSTRRTIRFRRSTTANISLLLQCHRKVEGKSVSTRPHEMLEGPYPKLEDRRHDPLARDGIPRGRERDHRRGRVSAWYRWARDQQLMSFVPPVETKVFVGDFTNVRRLILGEDHAELASDLVEQAINSIDELSMMTCESEIIIAQGSEETRWAQNGGRTLPFVIDTFVRRSGERPPSREVTRRERHEHRSALPHGETVIRGRRKREIPQPTVRTRADRMTNAPRSRPLAWEPTNHE</sequence>
<feature type="region of interest" description="Disordered" evidence="1">
    <location>
        <begin position="150"/>
        <end position="188"/>
    </location>
</feature>
<feature type="region of interest" description="Disordered" evidence="1">
    <location>
        <begin position="453"/>
        <end position="518"/>
    </location>
</feature>
<accession>A0A7J6NWB1</accession>
<feature type="compositionally biased region" description="Basic and acidic residues" evidence="1">
    <location>
        <begin position="453"/>
        <end position="472"/>
    </location>
</feature>
<feature type="region of interest" description="Disordered" evidence="1">
    <location>
        <begin position="105"/>
        <end position="134"/>
    </location>
</feature>
<proteinExistence type="predicted"/>
<feature type="compositionally biased region" description="Basic and acidic residues" evidence="1">
    <location>
        <begin position="105"/>
        <end position="115"/>
    </location>
</feature>
<reference evidence="2 3" key="1">
    <citation type="submission" date="2020-04" db="EMBL/GenBank/DDBJ databases">
        <title>Perkinsus olseni comparative genomics.</title>
        <authorList>
            <person name="Bogema D.R."/>
        </authorList>
    </citation>
    <scope>NUCLEOTIDE SEQUENCE [LARGE SCALE GENOMIC DNA]</scope>
    <source>
        <strain evidence="2">00978-12</strain>
    </source>
</reference>
<feature type="region of interest" description="Disordered" evidence="1">
    <location>
        <begin position="314"/>
        <end position="349"/>
    </location>
</feature>
<name>A0A7J6NWB1_PEROL</name>
<protein>
    <submittedName>
        <fullName evidence="2">Uncharacterized protein</fullName>
    </submittedName>
</protein>
<gene>
    <name evidence="2" type="ORF">FOZ60_003107</name>
</gene>
<dbReference type="EMBL" id="JABANP010000160">
    <property type="protein sequence ID" value="KAF4688159.1"/>
    <property type="molecule type" value="Genomic_DNA"/>
</dbReference>
<dbReference type="AlphaFoldDB" id="A0A7J6NWB1"/>
<dbReference type="Proteomes" id="UP000541610">
    <property type="component" value="Unassembled WGS sequence"/>
</dbReference>
<feature type="compositionally biased region" description="Basic and acidic residues" evidence="1">
    <location>
        <begin position="122"/>
        <end position="132"/>
    </location>
</feature>
<comment type="caution">
    <text evidence="2">The sequence shown here is derived from an EMBL/GenBank/DDBJ whole genome shotgun (WGS) entry which is preliminary data.</text>
</comment>
<evidence type="ECO:0000313" key="3">
    <source>
        <dbReference type="Proteomes" id="UP000541610"/>
    </source>
</evidence>
<feature type="compositionally biased region" description="Basic and acidic residues" evidence="1">
    <location>
        <begin position="153"/>
        <end position="163"/>
    </location>
</feature>
<evidence type="ECO:0000256" key="1">
    <source>
        <dbReference type="SAM" id="MobiDB-lite"/>
    </source>
</evidence>